<evidence type="ECO:0000256" key="5">
    <source>
        <dbReference type="ARBA" id="ARBA00023239"/>
    </source>
</evidence>
<keyword evidence="6" id="KW-0961">Cell wall biogenesis/degradation</keyword>
<organism evidence="7">
    <name type="scientific">mine drainage metagenome</name>
    <dbReference type="NCBI Taxonomy" id="410659"/>
    <lineage>
        <taxon>unclassified sequences</taxon>
        <taxon>metagenomes</taxon>
        <taxon>ecological metagenomes</taxon>
    </lineage>
</organism>
<dbReference type="Pfam" id="PF02618">
    <property type="entry name" value="YceG"/>
    <property type="match status" value="1"/>
</dbReference>
<dbReference type="HAMAP" id="MF_02065">
    <property type="entry name" value="MltG"/>
    <property type="match status" value="1"/>
</dbReference>
<evidence type="ECO:0000256" key="2">
    <source>
        <dbReference type="ARBA" id="ARBA00022692"/>
    </source>
</evidence>
<sequence length="327" mass="36237">MRLRSIPFSLVAIALSCLVAYAAYGLLWDRALPLHKTEIVVAPGSDFDAIVASLTADGVTRHPWLLRALARIRGASAKVQAGRYRFRAHSSTVDLLDRLLAGGRNSIWVTIPEGFTDRDIARRLARHGLGDERALEYAFRHDSATVDGERITGLEGFLFPDTYLVPIGAMPAQIESQMLARFRQELPAHARRRARALHVSLVGAITIASMIEREAKIDRDRPLIASVIYNRLRLGMPLQIDATVEYALPHHRSTLSYADLRVPSPYNTYLHAGLPPGPIANPGRASIEAAFHPAKTDFLYYVAKGNGSHVFARTLAEQMANIARYER</sequence>
<accession>E6PC26</accession>
<name>E6PC26_9ZZZZ</name>
<dbReference type="AlphaFoldDB" id="E6PC26"/>
<dbReference type="CDD" id="cd08010">
    <property type="entry name" value="MltG_like"/>
    <property type="match status" value="1"/>
</dbReference>
<dbReference type="PANTHER" id="PTHR30518">
    <property type="entry name" value="ENDOLYTIC MUREIN TRANSGLYCOSYLASE"/>
    <property type="match status" value="1"/>
</dbReference>
<keyword evidence="5" id="KW-0456">Lyase</keyword>
<keyword evidence="3" id="KW-1133">Transmembrane helix</keyword>
<proteinExistence type="inferred from homology"/>
<keyword evidence="1" id="KW-1003">Cell membrane</keyword>
<dbReference type="InterPro" id="IPR003770">
    <property type="entry name" value="MLTG-like"/>
</dbReference>
<evidence type="ECO:0000256" key="3">
    <source>
        <dbReference type="ARBA" id="ARBA00022989"/>
    </source>
</evidence>
<evidence type="ECO:0000256" key="1">
    <source>
        <dbReference type="ARBA" id="ARBA00022475"/>
    </source>
</evidence>
<dbReference type="PROSITE" id="PS51257">
    <property type="entry name" value="PROKAR_LIPOPROTEIN"/>
    <property type="match status" value="1"/>
</dbReference>
<protein>
    <submittedName>
        <fullName evidence="7">Predicted periplasmic solute-binding protein</fullName>
    </submittedName>
</protein>
<dbReference type="Gene3D" id="3.30.1490.480">
    <property type="entry name" value="Endolytic murein transglycosylase"/>
    <property type="match status" value="1"/>
</dbReference>
<dbReference type="PANTHER" id="PTHR30518:SF2">
    <property type="entry name" value="ENDOLYTIC MUREIN TRANSGLYCOSYLASE"/>
    <property type="match status" value="1"/>
</dbReference>
<dbReference type="GO" id="GO:0016829">
    <property type="term" value="F:lyase activity"/>
    <property type="evidence" value="ECO:0007669"/>
    <property type="project" value="UniProtKB-KW"/>
</dbReference>
<dbReference type="GO" id="GO:0071555">
    <property type="term" value="P:cell wall organization"/>
    <property type="evidence" value="ECO:0007669"/>
    <property type="project" value="UniProtKB-KW"/>
</dbReference>
<keyword evidence="4" id="KW-0472">Membrane</keyword>
<evidence type="ECO:0000313" key="7">
    <source>
        <dbReference type="EMBL" id="CBH74009.1"/>
    </source>
</evidence>
<evidence type="ECO:0000256" key="6">
    <source>
        <dbReference type="ARBA" id="ARBA00023316"/>
    </source>
</evidence>
<comment type="caution">
    <text evidence="7">The sequence shown here is derived from an EMBL/GenBank/DDBJ whole genome shotgun (WGS) entry which is preliminary data.</text>
</comment>
<dbReference type="NCBIfam" id="TIGR00247">
    <property type="entry name" value="endolytic transglycosylase MltG"/>
    <property type="match status" value="1"/>
</dbReference>
<reference evidence="7" key="1">
    <citation type="submission" date="2009-10" db="EMBL/GenBank/DDBJ databases">
        <title>Diversity of trophic interactions inside an arsenic-rich microbial ecosystem.</title>
        <authorList>
            <person name="Bertin P.N."/>
            <person name="Heinrich-Salmeron A."/>
            <person name="Pelletier E."/>
            <person name="Goulhen-Chollet F."/>
            <person name="Arsene-Ploetze F."/>
            <person name="Gallien S."/>
            <person name="Calteau A."/>
            <person name="Vallenet D."/>
            <person name="Casiot C."/>
            <person name="Chane-Woon-Ming B."/>
            <person name="Giloteaux L."/>
            <person name="Barakat M."/>
            <person name="Bonnefoy V."/>
            <person name="Bruneel O."/>
            <person name="Chandler M."/>
            <person name="Cleiss J."/>
            <person name="Duran R."/>
            <person name="Elbaz-Poulichet F."/>
            <person name="Fonknechten N."/>
            <person name="Lauga B."/>
            <person name="Mornico D."/>
            <person name="Ortet P."/>
            <person name="Schaeffer C."/>
            <person name="Siguier P."/>
            <person name="Alexander Thil Smith A."/>
            <person name="Van Dorsselaer A."/>
            <person name="Weissenbach J."/>
            <person name="Medigue C."/>
            <person name="Le Paslier D."/>
        </authorList>
    </citation>
    <scope>NUCLEOTIDE SEQUENCE</scope>
</reference>
<evidence type="ECO:0000256" key="4">
    <source>
        <dbReference type="ARBA" id="ARBA00023136"/>
    </source>
</evidence>
<gene>
    <name evidence="7" type="ORF">CARN1_1896</name>
</gene>
<keyword evidence="2" id="KW-0812">Transmembrane</keyword>
<dbReference type="Gene3D" id="3.30.160.60">
    <property type="entry name" value="Classic Zinc Finger"/>
    <property type="match status" value="1"/>
</dbReference>
<dbReference type="EMBL" id="CABL01000001">
    <property type="protein sequence ID" value="CBH74009.1"/>
    <property type="molecule type" value="Genomic_DNA"/>
</dbReference>